<dbReference type="Gene3D" id="3.30.750.24">
    <property type="entry name" value="STAS domain"/>
    <property type="match status" value="1"/>
</dbReference>
<proteinExistence type="inferred from homology"/>
<organism evidence="4 5">
    <name type="scientific">Umezawaea endophytica</name>
    <dbReference type="NCBI Taxonomy" id="1654476"/>
    <lineage>
        <taxon>Bacteria</taxon>
        <taxon>Bacillati</taxon>
        <taxon>Actinomycetota</taxon>
        <taxon>Actinomycetes</taxon>
        <taxon>Pseudonocardiales</taxon>
        <taxon>Pseudonocardiaceae</taxon>
        <taxon>Umezawaea</taxon>
    </lineage>
</organism>
<gene>
    <name evidence="4" type="ORF">NZH93_27870</name>
</gene>
<dbReference type="Proteomes" id="UP001141259">
    <property type="component" value="Unassembled WGS sequence"/>
</dbReference>
<dbReference type="EMBL" id="JANYMP010000014">
    <property type="protein sequence ID" value="MCS7480691.1"/>
    <property type="molecule type" value="Genomic_DNA"/>
</dbReference>
<dbReference type="GO" id="GO:0043856">
    <property type="term" value="F:anti-sigma factor antagonist activity"/>
    <property type="evidence" value="ECO:0007669"/>
    <property type="project" value="InterPro"/>
</dbReference>
<sequence>MGTEQAAAADHETISGSQEVRDDVVLLTVKGEVDVATAPKLREWLDEAFAAKKSAVVLDLIGVEFFGSVGLAMLVEYHGRGELDEIELRTVAPARAVAGPIYLTTLDKVLKLYPDTAGALAAS</sequence>
<evidence type="ECO:0000313" key="5">
    <source>
        <dbReference type="Proteomes" id="UP001141259"/>
    </source>
</evidence>
<evidence type="ECO:0000313" key="4">
    <source>
        <dbReference type="EMBL" id="MCS7480691.1"/>
    </source>
</evidence>
<dbReference type="Pfam" id="PF01740">
    <property type="entry name" value="STAS"/>
    <property type="match status" value="1"/>
</dbReference>
<protein>
    <recommendedName>
        <fullName evidence="2">Anti-sigma factor antagonist</fullName>
    </recommendedName>
</protein>
<name>A0A9X3AH89_9PSEU</name>
<dbReference type="PANTHER" id="PTHR33495">
    <property type="entry name" value="ANTI-SIGMA FACTOR ANTAGONIST TM_1081-RELATED-RELATED"/>
    <property type="match status" value="1"/>
</dbReference>
<dbReference type="SUPFAM" id="SSF52091">
    <property type="entry name" value="SpoIIaa-like"/>
    <property type="match status" value="1"/>
</dbReference>
<evidence type="ECO:0000256" key="1">
    <source>
        <dbReference type="ARBA" id="ARBA00009013"/>
    </source>
</evidence>
<dbReference type="InterPro" id="IPR036513">
    <property type="entry name" value="STAS_dom_sf"/>
</dbReference>
<accession>A0A9X3AH89</accession>
<dbReference type="NCBIfam" id="TIGR00377">
    <property type="entry name" value="ant_ant_sig"/>
    <property type="match status" value="1"/>
</dbReference>
<dbReference type="RefSeq" id="WP_259626177.1">
    <property type="nucleotide sequence ID" value="NZ_JANYMP010000014.1"/>
</dbReference>
<dbReference type="InterPro" id="IPR002645">
    <property type="entry name" value="STAS_dom"/>
</dbReference>
<dbReference type="AlphaFoldDB" id="A0A9X3AH89"/>
<dbReference type="PROSITE" id="PS50801">
    <property type="entry name" value="STAS"/>
    <property type="match status" value="1"/>
</dbReference>
<comment type="caution">
    <text evidence="4">The sequence shown here is derived from an EMBL/GenBank/DDBJ whole genome shotgun (WGS) entry which is preliminary data.</text>
</comment>
<comment type="similarity">
    <text evidence="1 2">Belongs to the anti-sigma-factor antagonist family.</text>
</comment>
<evidence type="ECO:0000256" key="2">
    <source>
        <dbReference type="RuleBase" id="RU003749"/>
    </source>
</evidence>
<keyword evidence="5" id="KW-1185">Reference proteome</keyword>
<feature type="domain" description="STAS" evidence="3">
    <location>
        <begin position="14"/>
        <end position="123"/>
    </location>
</feature>
<reference evidence="4" key="1">
    <citation type="submission" date="2022-08" db="EMBL/GenBank/DDBJ databases">
        <authorList>
            <person name="Tistechok S."/>
            <person name="Samborskyy M."/>
            <person name="Roman I."/>
        </authorList>
    </citation>
    <scope>NUCLEOTIDE SEQUENCE</scope>
    <source>
        <strain evidence="4">DSM 103496</strain>
    </source>
</reference>
<evidence type="ECO:0000259" key="3">
    <source>
        <dbReference type="PROSITE" id="PS50801"/>
    </source>
</evidence>
<dbReference type="InterPro" id="IPR003658">
    <property type="entry name" value="Anti-sigma_ant"/>
</dbReference>
<dbReference type="CDD" id="cd07043">
    <property type="entry name" value="STAS_anti-anti-sigma_factors"/>
    <property type="match status" value="1"/>
</dbReference>
<dbReference type="PANTHER" id="PTHR33495:SF13">
    <property type="entry name" value="ANTI-SIGMA-F FACTOR ANTAGONIST RSFB"/>
    <property type="match status" value="1"/>
</dbReference>